<dbReference type="KEGG" id="scad:DN051_32650"/>
<dbReference type="Pfam" id="PF01266">
    <property type="entry name" value="DAO"/>
    <property type="match status" value="1"/>
</dbReference>
<evidence type="ECO:0000313" key="2">
    <source>
        <dbReference type="EMBL" id="AWW40840.1"/>
    </source>
</evidence>
<accession>A0A2Z4J799</accession>
<keyword evidence="3" id="KW-1185">Reference proteome</keyword>
<dbReference type="InterPro" id="IPR036188">
    <property type="entry name" value="FAD/NAD-bd_sf"/>
</dbReference>
<dbReference type="PANTHER" id="PTHR13847:SF281">
    <property type="entry name" value="FAD DEPENDENT OXIDOREDUCTASE DOMAIN-CONTAINING PROTEIN"/>
    <property type="match status" value="1"/>
</dbReference>
<dbReference type="PANTHER" id="PTHR13847">
    <property type="entry name" value="SARCOSINE DEHYDROGENASE-RELATED"/>
    <property type="match status" value="1"/>
</dbReference>
<dbReference type="InterPro" id="IPR006076">
    <property type="entry name" value="FAD-dep_OxRdtase"/>
</dbReference>
<dbReference type="RefSeq" id="WP_112440281.1">
    <property type="nucleotide sequence ID" value="NZ_CP030073.1"/>
</dbReference>
<dbReference type="Proteomes" id="UP000249616">
    <property type="component" value="Chromosome"/>
</dbReference>
<evidence type="ECO:0000259" key="1">
    <source>
        <dbReference type="Pfam" id="PF01266"/>
    </source>
</evidence>
<dbReference type="AlphaFoldDB" id="A0A2Z4J799"/>
<gene>
    <name evidence="2" type="ORF">DN051_32650</name>
</gene>
<organism evidence="2 3">
    <name type="scientific">Streptomyces cadmiisoli</name>
    <dbReference type="NCBI Taxonomy" id="2184053"/>
    <lineage>
        <taxon>Bacteria</taxon>
        <taxon>Bacillati</taxon>
        <taxon>Actinomycetota</taxon>
        <taxon>Actinomycetes</taxon>
        <taxon>Kitasatosporales</taxon>
        <taxon>Streptomycetaceae</taxon>
        <taxon>Streptomyces</taxon>
        <taxon>Streptomyces aurantiacus group</taxon>
    </lineage>
</organism>
<dbReference type="GO" id="GO:0005737">
    <property type="term" value="C:cytoplasm"/>
    <property type="evidence" value="ECO:0007669"/>
    <property type="project" value="TreeGrafter"/>
</dbReference>
<dbReference type="PRINTS" id="PR00420">
    <property type="entry name" value="RNGMNOXGNASE"/>
</dbReference>
<dbReference type="SUPFAM" id="SSF51905">
    <property type="entry name" value="FAD/NAD(P)-binding domain"/>
    <property type="match status" value="1"/>
</dbReference>
<dbReference type="EMBL" id="CP030073">
    <property type="protein sequence ID" value="AWW40840.1"/>
    <property type="molecule type" value="Genomic_DNA"/>
</dbReference>
<evidence type="ECO:0000313" key="3">
    <source>
        <dbReference type="Proteomes" id="UP000249616"/>
    </source>
</evidence>
<protein>
    <submittedName>
        <fullName evidence="2">FAD-binding oxidoreductase</fullName>
    </submittedName>
</protein>
<sequence length="441" mass="45178">MTKPSSGVPAWDPAQLPAQPPLHGAVTADVAVVGAGLAGLSCAYHLARRAPGLDIAVVDAERPAAGASGRGTGLLGPRAGPPIDRAVRRFGPSTARRMHLASVRAVEQVRTLCTRLDVACGLRPGEQIMATRARGGLVALARQARAYRALDLDAPVVSGATIRARIGVPYTAGLLHRTAATLDPAALTCALARACAAMGVRFYGSSPLRAVRPGRPRGAELVFPHGRLDAGQAVLAVNSSASALGLPVGTILPVEVYAVATAPLGPTAYEALGGRAGRALVDAVPLAPYFRLLPDGGLVAGGGTAIAAPDGLGARRLQAGRERAWTWLCRWLRSLHPELSQVTVTHRWSGRVGMTGDGLPVVGPVRGLPDVWYVGGCCGHGLAMSVAHGAHVAGALLGEPAPAGPLPWHRSAAPLLPVGGRARPVLRAYVGTLGGLARYTC</sequence>
<feature type="domain" description="FAD dependent oxidoreductase" evidence="1">
    <location>
        <begin position="29"/>
        <end position="393"/>
    </location>
</feature>
<dbReference type="Gene3D" id="3.30.9.10">
    <property type="entry name" value="D-Amino Acid Oxidase, subunit A, domain 2"/>
    <property type="match status" value="1"/>
</dbReference>
<reference evidence="2 3" key="1">
    <citation type="journal article" date="2019" name="Int. J. Syst. Evol. Microbiol.">
        <title>Streptomyces cadmiisoli sp. nov., a novel actinomycete isolated from cadmium-contaminated soil.</title>
        <authorList>
            <person name="Li K."/>
            <person name="Tang X."/>
            <person name="Zhao J."/>
            <person name="Guo Y."/>
            <person name="Tang Y."/>
            <person name="Gao J."/>
        </authorList>
    </citation>
    <scope>NUCLEOTIDE SEQUENCE [LARGE SCALE GENOMIC DNA]</scope>
    <source>
        <strain evidence="2 3">ZFG47</strain>
    </source>
</reference>
<name>A0A2Z4J799_9ACTN</name>
<dbReference type="Gene3D" id="3.50.50.60">
    <property type="entry name" value="FAD/NAD(P)-binding domain"/>
    <property type="match status" value="1"/>
</dbReference>
<proteinExistence type="predicted"/>